<evidence type="ECO:0000313" key="2">
    <source>
        <dbReference type="EMBL" id="KAF2260669.1"/>
    </source>
</evidence>
<dbReference type="SUPFAM" id="SSF52317">
    <property type="entry name" value="Class I glutamine amidotransferase-like"/>
    <property type="match status" value="1"/>
</dbReference>
<keyword evidence="3" id="KW-1185">Reference proteome</keyword>
<dbReference type="InterPro" id="IPR052158">
    <property type="entry name" value="INH-QAR"/>
</dbReference>
<name>A0A9P4N3E1_9PLEO</name>
<comment type="caution">
    <text evidence="2">The sequence shown here is derived from an EMBL/GenBank/DDBJ whole genome shotgun (WGS) entry which is preliminary data.</text>
</comment>
<dbReference type="Gene3D" id="3.40.50.880">
    <property type="match status" value="1"/>
</dbReference>
<dbReference type="InterPro" id="IPR002818">
    <property type="entry name" value="DJ-1/PfpI"/>
</dbReference>
<accession>A0A9P4N3E1</accession>
<organism evidence="2 3">
    <name type="scientific">Lojkania enalia</name>
    <dbReference type="NCBI Taxonomy" id="147567"/>
    <lineage>
        <taxon>Eukaryota</taxon>
        <taxon>Fungi</taxon>
        <taxon>Dikarya</taxon>
        <taxon>Ascomycota</taxon>
        <taxon>Pezizomycotina</taxon>
        <taxon>Dothideomycetes</taxon>
        <taxon>Pleosporomycetidae</taxon>
        <taxon>Pleosporales</taxon>
        <taxon>Pleosporales incertae sedis</taxon>
        <taxon>Lojkania</taxon>
    </lineage>
</organism>
<gene>
    <name evidence="2" type="ORF">CC78DRAFT_571069</name>
</gene>
<dbReference type="InterPro" id="IPR029062">
    <property type="entry name" value="Class_I_gatase-like"/>
</dbReference>
<proteinExistence type="predicted"/>
<dbReference type="OrthoDB" id="543156at2759"/>
<dbReference type="Pfam" id="PF01965">
    <property type="entry name" value="DJ-1_PfpI"/>
    <property type="match status" value="1"/>
</dbReference>
<dbReference type="AlphaFoldDB" id="A0A9P4N3E1"/>
<dbReference type="PANTHER" id="PTHR43130">
    <property type="entry name" value="ARAC-FAMILY TRANSCRIPTIONAL REGULATOR"/>
    <property type="match status" value="1"/>
</dbReference>
<dbReference type="Proteomes" id="UP000800093">
    <property type="component" value="Unassembled WGS sequence"/>
</dbReference>
<evidence type="ECO:0000313" key="3">
    <source>
        <dbReference type="Proteomes" id="UP000800093"/>
    </source>
</evidence>
<feature type="domain" description="DJ-1/PfpI" evidence="1">
    <location>
        <begin position="13"/>
        <end position="168"/>
    </location>
</feature>
<dbReference type="EMBL" id="ML986675">
    <property type="protein sequence ID" value="KAF2260669.1"/>
    <property type="molecule type" value="Genomic_DNA"/>
</dbReference>
<reference evidence="3" key="1">
    <citation type="journal article" date="2020" name="Stud. Mycol.">
        <title>101 Dothideomycetes genomes: A test case for predicting lifestyles and emergence of pathogens.</title>
        <authorList>
            <person name="Haridas S."/>
            <person name="Albert R."/>
            <person name="Binder M."/>
            <person name="Bloem J."/>
            <person name="LaButti K."/>
            <person name="Salamov A."/>
            <person name="Andreopoulos B."/>
            <person name="Baker S."/>
            <person name="Barry K."/>
            <person name="Bills G."/>
            <person name="Bluhm B."/>
            <person name="Cannon C."/>
            <person name="Castanera R."/>
            <person name="Culley D."/>
            <person name="Daum C."/>
            <person name="Ezra D."/>
            <person name="Gonzalez J."/>
            <person name="Henrissat B."/>
            <person name="Kuo A."/>
            <person name="Liang C."/>
            <person name="Lipzen A."/>
            <person name="Lutzoni F."/>
            <person name="Magnuson J."/>
            <person name="Mondo S."/>
            <person name="Nolan M."/>
            <person name="Ohm R."/>
            <person name="Pangilinan J."/>
            <person name="Park H.-J."/>
            <person name="Ramirez L."/>
            <person name="Alfaro M."/>
            <person name="Sun H."/>
            <person name="Tritt A."/>
            <person name="Yoshinaga Y."/>
            <person name="Zwiers L.-H."/>
            <person name="Turgeon B."/>
            <person name="Goodwin S."/>
            <person name="Spatafora J."/>
            <person name="Crous P."/>
            <person name="Grigoriev I."/>
        </authorList>
    </citation>
    <scope>NUCLEOTIDE SEQUENCE [LARGE SCALE GENOMIC DNA]</scope>
    <source>
        <strain evidence="3">CBS 304.66</strain>
    </source>
</reference>
<sequence length="250" mass="26638">MPSPPLQDPHSNALLILFPGFNTLDVNGPLEVLRKSGRSTIISITIASESPVNTATISIEGAQLVANTCIDKDLINRVAEFDTLIVPGAGPDEIAVQLQKGLDIPFFQIITAFASLESHSAPIPRILLSICTGAVFVGSLGLFNDVKFCTTHWAAYAQLQAANDKTANSKGKSAKVLQARFVDAGVNEYGIRVISSGGISCGMDASLHVVRLRADLLLGNGKGNQEAKQTAELLDYAWRRTEGVVMDASY</sequence>
<protein>
    <submittedName>
        <fullName evidence="2">ThiJ/PfpI family protein</fullName>
    </submittedName>
</protein>
<evidence type="ECO:0000259" key="1">
    <source>
        <dbReference type="Pfam" id="PF01965"/>
    </source>
</evidence>
<dbReference type="PANTHER" id="PTHR43130:SF3">
    <property type="entry name" value="HTH-TYPE TRANSCRIPTIONAL REGULATOR RV1931C"/>
    <property type="match status" value="1"/>
</dbReference>